<dbReference type="EMBL" id="ML978712">
    <property type="protein sequence ID" value="KAF2090951.1"/>
    <property type="molecule type" value="Genomic_DNA"/>
</dbReference>
<reference evidence="2" key="1">
    <citation type="journal article" date="2020" name="Stud. Mycol.">
        <title>101 Dothideomycetes genomes: a test case for predicting lifestyles and emergence of pathogens.</title>
        <authorList>
            <person name="Haridas S."/>
            <person name="Albert R."/>
            <person name="Binder M."/>
            <person name="Bloem J."/>
            <person name="Labutti K."/>
            <person name="Salamov A."/>
            <person name="Andreopoulos B."/>
            <person name="Baker S."/>
            <person name="Barry K."/>
            <person name="Bills G."/>
            <person name="Bluhm B."/>
            <person name="Cannon C."/>
            <person name="Castanera R."/>
            <person name="Culley D."/>
            <person name="Daum C."/>
            <person name="Ezra D."/>
            <person name="Gonzalez J."/>
            <person name="Henrissat B."/>
            <person name="Kuo A."/>
            <person name="Liang C."/>
            <person name="Lipzen A."/>
            <person name="Lutzoni F."/>
            <person name="Magnuson J."/>
            <person name="Mondo S."/>
            <person name="Nolan M."/>
            <person name="Ohm R."/>
            <person name="Pangilinan J."/>
            <person name="Park H.-J."/>
            <person name="Ramirez L."/>
            <person name="Alfaro M."/>
            <person name="Sun H."/>
            <person name="Tritt A."/>
            <person name="Yoshinaga Y."/>
            <person name="Zwiers L.-H."/>
            <person name="Turgeon B."/>
            <person name="Goodwin S."/>
            <person name="Spatafora J."/>
            <person name="Crous P."/>
            <person name="Grigoriev I."/>
        </authorList>
    </citation>
    <scope>NUCLEOTIDE SEQUENCE</scope>
    <source>
        <strain evidence="2">CBS 121410</strain>
    </source>
</reference>
<evidence type="ECO:0000313" key="2">
    <source>
        <dbReference type="EMBL" id="KAF2090951.1"/>
    </source>
</evidence>
<organism evidence="2 3">
    <name type="scientific">Saccharata proteae CBS 121410</name>
    <dbReference type="NCBI Taxonomy" id="1314787"/>
    <lineage>
        <taxon>Eukaryota</taxon>
        <taxon>Fungi</taxon>
        <taxon>Dikarya</taxon>
        <taxon>Ascomycota</taxon>
        <taxon>Pezizomycotina</taxon>
        <taxon>Dothideomycetes</taxon>
        <taxon>Dothideomycetes incertae sedis</taxon>
        <taxon>Botryosphaeriales</taxon>
        <taxon>Saccharataceae</taxon>
        <taxon>Saccharata</taxon>
    </lineage>
</organism>
<dbReference type="Proteomes" id="UP000799776">
    <property type="component" value="Unassembled WGS sequence"/>
</dbReference>
<evidence type="ECO:0008006" key="4">
    <source>
        <dbReference type="Google" id="ProtNLM"/>
    </source>
</evidence>
<keyword evidence="1" id="KW-0732">Signal</keyword>
<evidence type="ECO:0000256" key="1">
    <source>
        <dbReference type="SAM" id="SignalP"/>
    </source>
</evidence>
<feature type="signal peptide" evidence="1">
    <location>
        <begin position="1"/>
        <end position="19"/>
    </location>
</feature>
<accession>A0A9P4HXA5</accession>
<sequence>MRPFILSASILSLTGLSISTSCTPALSNTTTPALNLTAISAANGNSVLECWQLQPGFTVASQAGTSGALSLYLGDTANASYTILPPRFNGGTHNAPSAQYVVFLSGLAHVTLPNSTDEAWIQGGKYGAIIAVDTVAVSKDGHITTYPGDADTAALQIPFLDGKVPKHKVLYPGACQWPEMTGL</sequence>
<feature type="chain" id="PRO_5040280972" description="Small secreted protein" evidence="1">
    <location>
        <begin position="20"/>
        <end position="183"/>
    </location>
</feature>
<comment type="caution">
    <text evidence="2">The sequence shown here is derived from an EMBL/GenBank/DDBJ whole genome shotgun (WGS) entry which is preliminary data.</text>
</comment>
<dbReference type="PROSITE" id="PS51257">
    <property type="entry name" value="PROKAR_LIPOPROTEIN"/>
    <property type="match status" value="1"/>
</dbReference>
<dbReference type="AlphaFoldDB" id="A0A9P4HXA5"/>
<gene>
    <name evidence="2" type="ORF">K490DRAFT_62282</name>
</gene>
<keyword evidence="3" id="KW-1185">Reference proteome</keyword>
<dbReference type="OrthoDB" id="3223416at2759"/>
<evidence type="ECO:0000313" key="3">
    <source>
        <dbReference type="Proteomes" id="UP000799776"/>
    </source>
</evidence>
<proteinExistence type="predicted"/>
<protein>
    <recommendedName>
        <fullName evidence="4">Small secreted protein</fullName>
    </recommendedName>
</protein>
<name>A0A9P4HXA5_9PEZI</name>